<dbReference type="AlphaFoldDB" id="A0A922IAW8"/>
<dbReference type="Proteomes" id="UP000790347">
    <property type="component" value="Unassembled WGS sequence"/>
</dbReference>
<feature type="transmembrane region" description="Helical" evidence="1">
    <location>
        <begin position="76"/>
        <end position="97"/>
    </location>
</feature>
<feature type="transmembrane region" description="Helical" evidence="1">
    <location>
        <begin position="247"/>
        <end position="273"/>
    </location>
</feature>
<evidence type="ECO:0000256" key="1">
    <source>
        <dbReference type="SAM" id="Phobius"/>
    </source>
</evidence>
<gene>
    <name evidence="2" type="ORF">DERF_000138</name>
</gene>
<protein>
    <submittedName>
        <fullName evidence="2">Uncharacterized protein</fullName>
    </submittedName>
</protein>
<evidence type="ECO:0000313" key="2">
    <source>
        <dbReference type="EMBL" id="KAH9526019.1"/>
    </source>
</evidence>
<feature type="transmembrane region" description="Helical" evidence="1">
    <location>
        <begin position="388"/>
        <end position="408"/>
    </location>
</feature>
<organism evidence="2 3">
    <name type="scientific">Dermatophagoides farinae</name>
    <name type="common">American house dust mite</name>
    <dbReference type="NCBI Taxonomy" id="6954"/>
    <lineage>
        <taxon>Eukaryota</taxon>
        <taxon>Metazoa</taxon>
        <taxon>Ecdysozoa</taxon>
        <taxon>Arthropoda</taxon>
        <taxon>Chelicerata</taxon>
        <taxon>Arachnida</taxon>
        <taxon>Acari</taxon>
        <taxon>Acariformes</taxon>
        <taxon>Sarcoptiformes</taxon>
        <taxon>Astigmata</taxon>
        <taxon>Psoroptidia</taxon>
        <taxon>Analgoidea</taxon>
        <taxon>Pyroglyphidae</taxon>
        <taxon>Dermatophagoidinae</taxon>
        <taxon>Dermatophagoides</taxon>
    </lineage>
</organism>
<proteinExistence type="predicted"/>
<accession>A0A922IAW8</accession>
<comment type="caution">
    <text evidence="2">The sequence shown here is derived from an EMBL/GenBank/DDBJ whole genome shotgun (WGS) entry which is preliminary data.</text>
</comment>
<feature type="transmembrane region" description="Helical" evidence="1">
    <location>
        <begin position="456"/>
        <end position="480"/>
    </location>
</feature>
<keyword evidence="1" id="KW-0812">Transmembrane</keyword>
<dbReference type="EMBL" id="ASGP02000001">
    <property type="protein sequence ID" value="KAH9526019.1"/>
    <property type="molecule type" value="Genomic_DNA"/>
</dbReference>
<keyword evidence="1" id="KW-0472">Membrane</keyword>
<feature type="transmembrane region" description="Helical" evidence="1">
    <location>
        <begin position="189"/>
        <end position="208"/>
    </location>
</feature>
<sequence length="540" mass="64345">MFLKIKKFYYCQLEEIMHPKNKKFYVWKHRYETGVMIYYQLRIIICLIIHFTGYSTDYTCYDPICYLVKKYKPNLYHQYLFFMLGLPGLGILGKYVFHFNPTDSWTFQLPYDIVVRNTNHLKQYEYSQTEQENLLRLKYQQNLQKYSSNNHLLGKNLTNWFGWHLTRLSYWFNMEKINKRLAQEKRLRTHLYFSIECRIFICKTYLIIDGIIYQIHMFLGPTVFMFSILYYKIVMNEYHIDKLWQHMILLFEVITLGNMIMTVLQLGFFFALFASSPTLLKAFQLRDYDRTLLMVVKYCKQLTRMLINDVKMNPKTVKTFVLDRSIHNFLNWFILEHGRICVVTMKAWRGQFIKSFLIYFIISIPWNVLCVTTLILNETLTGSDEFFIYSLTIFHSSLTISLLEALAIQSNSLHRPAKHLIPIIQGINGKNSICMKTKYEDLYSRLICGPRYGPRLAMIGAITHLVIFNMIGMYIGCFIFKQQLQQQRNRNIKHQTHVQMNIFYNLVYITPQKVVEKKLGTTDDHNVSNCVTSASMFLVQ</sequence>
<feature type="transmembrane region" description="Helical" evidence="1">
    <location>
        <begin position="37"/>
        <end position="56"/>
    </location>
</feature>
<reference evidence="2" key="1">
    <citation type="submission" date="2013-05" db="EMBL/GenBank/DDBJ databases">
        <authorList>
            <person name="Yim A.K.Y."/>
            <person name="Chan T.F."/>
            <person name="Ji K.M."/>
            <person name="Liu X.Y."/>
            <person name="Zhou J.W."/>
            <person name="Li R.Q."/>
            <person name="Yang K.Y."/>
            <person name="Li J."/>
            <person name="Li M."/>
            <person name="Law P.T.W."/>
            <person name="Wu Y.L."/>
            <person name="Cai Z.L."/>
            <person name="Qin H."/>
            <person name="Bao Y."/>
            <person name="Leung R.K.K."/>
            <person name="Ng P.K.S."/>
            <person name="Zou J."/>
            <person name="Zhong X.J."/>
            <person name="Ran P.X."/>
            <person name="Zhong N.S."/>
            <person name="Liu Z.G."/>
            <person name="Tsui S.K.W."/>
        </authorList>
    </citation>
    <scope>NUCLEOTIDE SEQUENCE</scope>
    <source>
        <strain evidence="2">Derf</strain>
        <tissue evidence="2">Whole organism</tissue>
    </source>
</reference>
<name>A0A922IAW8_DERFA</name>
<feature type="transmembrane region" description="Helical" evidence="1">
    <location>
        <begin position="214"/>
        <end position="235"/>
    </location>
</feature>
<evidence type="ECO:0000313" key="3">
    <source>
        <dbReference type="Proteomes" id="UP000790347"/>
    </source>
</evidence>
<feature type="transmembrane region" description="Helical" evidence="1">
    <location>
        <begin position="356"/>
        <end position="376"/>
    </location>
</feature>
<keyword evidence="1" id="KW-1133">Transmembrane helix</keyword>
<reference evidence="2" key="2">
    <citation type="journal article" date="2022" name="Res Sq">
        <title>Comparative Genomics Reveals Insights into the Divergent Evolution of Astigmatic Mites and Household Pest Adaptations.</title>
        <authorList>
            <person name="Xiong Q."/>
            <person name="Wan A.T.-Y."/>
            <person name="Liu X.-Y."/>
            <person name="Fung C.S.-H."/>
            <person name="Xiao X."/>
            <person name="Malainual N."/>
            <person name="Hou J."/>
            <person name="Wang L."/>
            <person name="Wang M."/>
            <person name="Yang K."/>
            <person name="Cui Y."/>
            <person name="Leung E."/>
            <person name="Nong W."/>
            <person name="Shin S.-K."/>
            <person name="Au S."/>
            <person name="Jeong K.Y."/>
            <person name="Chew F.T."/>
            <person name="Hui J."/>
            <person name="Leung T.F."/>
            <person name="Tungtrongchitr A."/>
            <person name="Zhong N."/>
            <person name="Liu Z."/>
            <person name="Tsui S."/>
        </authorList>
    </citation>
    <scope>NUCLEOTIDE SEQUENCE</scope>
    <source>
        <strain evidence="2">Derf</strain>
        <tissue evidence="2">Whole organism</tissue>
    </source>
</reference>
<keyword evidence="3" id="KW-1185">Reference proteome</keyword>